<keyword evidence="3" id="KW-1185">Reference proteome</keyword>
<dbReference type="EMBL" id="BDDD01000239">
    <property type="protein sequence ID" value="GAV62097.1"/>
    <property type="molecule type" value="Genomic_DNA"/>
</dbReference>
<dbReference type="AlphaFoldDB" id="A0A1Q3B254"/>
<reference evidence="3" key="1">
    <citation type="submission" date="2016-04" db="EMBL/GenBank/DDBJ databases">
        <title>Cephalotus genome sequencing.</title>
        <authorList>
            <person name="Fukushima K."/>
            <person name="Hasebe M."/>
            <person name="Fang X."/>
        </authorList>
    </citation>
    <scope>NUCLEOTIDE SEQUENCE [LARGE SCALE GENOMIC DNA]</scope>
    <source>
        <strain evidence="3">cv. St1</strain>
    </source>
</reference>
<dbReference type="InterPro" id="IPR039326">
    <property type="entry name" value="Patronus"/>
</dbReference>
<accession>A0A1Q3B254</accession>
<evidence type="ECO:0000313" key="3">
    <source>
        <dbReference type="Proteomes" id="UP000187406"/>
    </source>
</evidence>
<comment type="caution">
    <text evidence="2">The sequence shown here is derived from an EMBL/GenBank/DDBJ whole genome shotgun (WGS) entry which is preliminary data.</text>
</comment>
<gene>
    <name evidence="2" type="ORF">CFOL_v3_05621</name>
</gene>
<dbReference type="PANTHER" id="PTHR35125:SF1">
    <property type="entry name" value="PROTEIN PATRONUS 2"/>
    <property type="match status" value="1"/>
</dbReference>
<dbReference type="Proteomes" id="UP000187406">
    <property type="component" value="Unassembled WGS sequence"/>
</dbReference>
<dbReference type="GO" id="GO:0007346">
    <property type="term" value="P:regulation of mitotic cell cycle"/>
    <property type="evidence" value="ECO:0007669"/>
    <property type="project" value="InterPro"/>
</dbReference>
<feature type="region of interest" description="Disordered" evidence="1">
    <location>
        <begin position="23"/>
        <end position="47"/>
    </location>
</feature>
<dbReference type="PANTHER" id="PTHR35125">
    <property type="entry name" value="NEURON NAVIGATOR 1-LIKE-RELATED"/>
    <property type="match status" value="1"/>
</dbReference>
<dbReference type="OrthoDB" id="1916925at2759"/>
<evidence type="ECO:0000313" key="2">
    <source>
        <dbReference type="EMBL" id="GAV62097.1"/>
    </source>
</evidence>
<evidence type="ECO:0008006" key="4">
    <source>
        <dbReference type="Google" id="ProtNLM"/>
    </source>
</evidence>
<sequence length="186" mass="20953">MASGVTRKQFIIQNENLDIHQKKVDGKTKGSKTATKKSGVGFGSRKALNDITNKSSFNREASSKNKKPLKEDFNVAEEKFLHDHNKCIKEQQAMLNKFKLDLVLPGHDSASTAEYLKSKQVAVALDSRRCSPEPVEMPIPELSVWIDSSIQRESPPCSPMHCDYPPSSPFAWQFDVEFELKQDNDI</sequence>
<organism evidence="2 3">
    <name type="scientific">Cephalotus follicularis</name>
    <name type="common">Albany pitcher plant</name>
    <dbReference type="NCBI Taxonomy" id="3775"/>
    <lineage>
        <taxon>Eukaryota</taxon>
        <taxon>Viridiplantae</taxon>
        <taxon>Streptophyta</taxon>
        <taxon>Embryophyta</taxon>
        <taxon>Tracheophyta</taxon>
        <taxon>Spermatophyta</taxon>
        <taxon>Magnoliopsida</taxon>
        <taxon>eudicotyledons</taxon>
        <taxon>Gunneridae</taxon>
        <taxon>Pentapetalae</taxon>
        <taxon>rosids</taxon>
        <taxon>fabids</taxon>
        <taxon>Oxalidales</taxon>
        <taxon>Cephalotaceae</taxon>
        <taxon>Cephalotus</taxon>
    </lineage>
</organism>
<name>A0A1Q3B254_CEPFO</name>
<dbReference type="FunCoup" id="A0A1Q3B254">
    <property type="interactions" value="8"/>
</dbReference>
<proteinExistence type="predicted"/>
<evidence type="ECO:0000256" key="1">
    <source>
        <dbReference type="SAM" id="MobiDB-lite"/>
    </source>
</evidence>
<dbReference type="InParanoid" id="A0A1Q3B254"/>
<protein>
    <recommendedName>
        <fullName evidence="4">Protein PATRONUS 2</fullName>
    </recommendedName>
</protein>